<reference evidence="1 2" key="1">
    <citation type="submission" date="2018-08" db="EMBL/GenBank/DDBJ databases">
        <title>Genome Lactobacillus garii FI11369.</title>
        <authorList>
            <person name="Diaz M."/>
            <person name="Narbad A."/>
        </authorList>
    </citation>
    <scope>NUCLEOTIDE SEQUENCE [LARGE SCALE GENOMIC DNA]</scope>
    <source>
        <strain evidence="1 2">FI11369</strain>
    </source>
</reference>
<keyword evidence="2" id="KW-1185">Reference proteome</keyword>
<comment type="caution">
    <text evidence="1">The sequence shown here is derived from an EMBL/GenBank/DDBJ whole genome shotgun (WGS) entry which is preliminary data.</text>
</comment>
<gene>
    <name evidence="1" type="ORF">D1831_14400</name>
</gene>
<name>A0A426D3K0_9LACO</name>
<evidence type="ECO:0000313" key="1">
    <source>
        <dbReference type="EMBL" id="RRK09150.1"/>
    </source>
</evidence>
<dbReference type="RefSeq" id="WP_148096388.1">
    <property type="nucleotide sequence ID" value="NZ_QWZQ01000127.1"/>
</dbReference>
<dbReference type="AlphaFoldDB" id="A0A426D3K0"/>
<accession>A0A426D3K0</accession>
<proteinExistence type="predicted"/>
<evidence type="ECO:0000313" key="2">
    <source>
        <dbReference type="Proteomes" id="UP000283633"/>
    </source>
</evidence>
<dbReference type="EMBL" id="QWZQ01000127">
    <property type="protein sequence ID" value="RRK09150.1"/>
    <property type="molecule type" value="Genomic_DNA"/>
</dbReference>
<protein>
    <submittedName>
        <fullName evidence="1">Uncharacterized protein</fullName>
    </submittedName>
</protein>
<feature type="non-terminal residue" evidence="1">
    <location>
        <position position="184"/>
    </location>
</feature>
<sequence length="184" mass="21533">METNEFVRTNVVDYKLDATALDYDYQLILITIDDWKKVADVQKDVINLKPQSWITRKKNSQILVLLNRDINVPKGKMGITYEKLVFKDVLAGTDGRVYANHVFQLLLNQQSNNSYLESAPNLTSELIISLPKWEYSTKMNSYRYGVVARFSWESALMLSVRTYKQVSGKNNNDEYFYWNGEQHW</sequence>
<dbReference type="OrthoDB" id="5826790at2"/>
<dbReference type="Proteomes" id="UP000283633">
    <property type="component" value="Unassembled WGS sequence"/>
</dbReference>
<organism evidence="1 2">
    <name type="scientific">Lactiplantibacillus garii</name>
    <dbReference type="NCBI Taxonomy" id="2306423"/>
    <lineage>
        <taxon>Bacteria</taxon>
        <taxon>Bacillati</taxon>
        <taxon>Bacillota</taxon>
        <taxon>Bacilli</taxon>
        <taxon>Lactobacillales</taxon>
        <taxon>Lactobacillaceae</taxon>
        <taxon>Lactiplantibacillus</taxon>
    </lineage>
</organism>